<protein>
    <submittedName>
        <fullName evidence="7">4-aminobutyrate--2-oxoglutarate transaminase</fullName>
        <ecNumber evidence="7">2.6.1.19</ecNumber>
    </submittedName>
</protein>
<dbReference type="RefSeq" id="WP_273641701.1">
    <property type="nucleotide sequence ID" value="NZ_JAQQXP010000002.1"/>
</dbReference>
<dbReference type="NCBIfam" id="TIGR00700">
    <property type="entry name" value="GABAtrnsam"/>
    <property type="match status" value="1"/>
</dbReference>
<dbReference type="GO" id="GO:0034386">
    <property type="term" value="F:4-aminobutyrate:2-oxoglutarate transaminase activity"/>
    <property type="evidence" value="ECO:0007669"/>
    <property type="project" value="UniProtKB-EC"/>
</dbReference>
<evidence type="ECO:0000256" key="4">
    <source>
        <dbReference type="ARBA" id="ARBA00022679"/>
    </source>
</evidence>
<dbReference type="SUPFAM" id="SSF53383">
    <property type="entry name" value="PLP-dependent transferases"/>
    <property type="match status" value="1"/>
</dbReference>
<evidence type="ECO:0000313" key="8">
    <source>
        <dbReference type="Proteomes" id="UP001218788"/>
    </source>
</evidence>
<comment type="similarity">
    <text evidence="2 6">Belongs to the class-III pyridoxal-phosphate-dependent aminotransferase family.</text>
</comment>
<keyword evidence="8" id="KW-1185">Reference proteome</keyword>
<evidence type="ECO:0000313" key="7">
    <source>
        <dbReference type="EMBL" id="MDC8831919.1"/>
    </source>
</evidence>
<name>A0ABT5L4E5_9ALTE</name>
<accession>A0ABT5L4E5</accession>
<dbReference type="PANTHER" id="PTHR11986:SF58">
    <property type="entry name" value="LEUCINE_METHIONINE RACEMASE"/>
    <property type="match status" value="1"/>
</dbReference>
<dbReference type="InterPro" id="IPR015421">
    <property type="entry name" value="PyrdxlP-dep_Trfase_major"/>
</dbReference>
<dbReference type="PROSITE" id="PS00600">
    <property type="entry name" value="AA_TRANSFER_CLASS_3"/>
    <property type="match status" value="1"/>
</dbReference>
<comment type="cofactor">
    <cofactor evidence="1">
        <name>pyridoxal 5'-phosphate</name>
        <dbReference type="ChEBI" id="CHEBI:597326"/>
    </cofactor>
</comment>
<dbReference type="Gene3D" id="3.90.1150.10">
    <property type="entry name" value="Aspartate Aminotransferase, domain 1"/>
    <property type="match status" value="1"/>
</dbReference>
<dbReference type="Pfam" id="PF00202">
    <property type="entry name" value="Aminotran_3"/>
    <property type="match status" value="1"/>
</dbReference>
<sequence>MSNNQQLQARKNAAIASGQGTLYPAYVDHAKNAEIWDVDGNRYIDFGAGIAVCNTGHAHPKLVKAVSEQMARFSHTCVMVNPYESAVLLAEKITALAPGDTPKKAAFITTGAEAVENAVKVARAYTGRRGVIAFNGGFHGRTNMTMALTGKITPYKDKFGPFPADIFHVPFPIAMHGISEKDALKALTNLFKVDIAPADVAALIIEPIQGEGGFYEASPAFLQALRTLCDEHGIVMICDEIQSGFARTGKMFCTEYAGIEPDIMTMAKGIAGGVPLSAVVGKQHIMDAAPVGGLGGTYGGSPLATAAALAVLEVIEEEQLIDRARAIEAQFFETLGQLQSRYPQLIGDIRGKGAMIAIELVTDGDADQPNVDLTKAIIGEAMNHGLVLLACGFYGNVIRFLPPLTIDDATLAEGLNAFCALFEKAAATGKTKI</sequence>
<dbReference type="InterPro" id="IPR015424">
    <property type="entry name" value="PyrdxlP-dep_Trfase"/>
</dbReference>
<dbReference type="EMBL" id="JAQQXP010000002">
    <property type="protein sequence ID" value="MDC8831919.1"/>
    <property type="molecule type" value="Genomic_DNA"/>
</dbReference>
<dbReference type="CDD" id="cd00610">
    <property type="entry name" value="OAT_like"/>
    <property type="match status" value="1"/>
</dbReference>
<dbReference type="Gene3D" id="3.40.640.10">
    <property type="entry name" value="Type I PLP-dependent aspartate aminotransferase-like (Major domain)"/>
    <property type="match status" value="1"/>
</dbReference>
<evidence type="ECO:0000256" key="2">
    <source>
        <dbReference type="ARBA" id="ARBA00008954"/>
    </source>
</evidence>
<evidence type="ECO:0000256" key="6">
    <source>
        <dbReference type="RuleBase" id="RU003560"/>
    </source>
</evidence>
<dbReference type="PANTHER" id="PTHR11986">
    <property type="entry name" value="AMINOTRANSFERASE CLASS III"/>
    <property type="match status" value="1"/>
</dbReference>
<dbReference type="InterPro" id="IPR005814">
    <property type="entry name" value="Aminotrans_3"/>
</dbReference>
<dbReference type="InterPro" id="IPR004632">
    <property type="entry name" value="4NH2But_aminotransferase_bac"/>
</dbReference>
<dbReference type="InterPro" id="IPR050103">
    <property type="entry name" value="Class-III_PLP-dep_AT"/>
</dbReference>
<keyword evidence="4 7" id="KW-0808">Transferase</keyword>
<dbReference type="Proteomes" id="UP001218788">
    <property type="component" value="Unassembled WGS sequence"/>
</dbReference>
<keyword evidence="3 7" id="KW-0032">Aminotransferase</keyword>
<evidence type="ECO:0000256" key="5">
    <source>
        <dbReference type="ARBA" id="ARBA00022898"/>
    </source>
</evidence>
<gene>
    <name evidence="7" type="primary">gabT</name>
    <name evidence="7" type="ORF">OIK42_14265</name>
</gene>
<reference evidence="7 8" key="1">
    <citation type="submission" date="2022-10" db="EMBL/GenBank/DDBJ databases">
        <title>Alteromonas sp. chi3 Genome sequencing.</title>
        <authorList>
            <person name="Park S."/>
        </authorList>
    </citation>
    <scope>NUCLEOTIDE SEQUENCE [LARGE SCALE GENOMIC DNA]</scope>
    <source>
        <strain evidence="8">chi3</strain>
    </source>
</reference>
<dbReference type="InterPro" id="IPR015422">
    <property type="entry name" value="PyrdxlP-dep_Trfase_small"/>
</dbReference>
<evidence type="ECO:0000256" key="3">
    <source>
        <dbReference type="ARBA" id="ARBA00022576"/>
    </source>
</evidence>
<dbReference type="InterPro" id="IPR049704">
    <property type="entry name" value="Aminotrans_3_PPA_site"/>
</dbReference>
<proteinExistence type="inferred from homology"/>
<comment type="caution">
    <text evidence="7">The sequence shown here is derived from an EMBL/GenBank/DDBJ whole genome shotgun (WGS) entry which is preliminary data.</text>
</comment>
<dbReference type="EC" id="2.6.1.19" evidence="7"/>
<keyword evidence="5 6" id="KW-0663">Pyridoxal phosphate</keyword>
<organism evidence="7 8">
    <name type="scientific">Alteromonas gilva</name>
    <dbReference type="NCBI Taxonomy" id="2987522"/>
    <lineage>
        <taxon>Bacteria</taxon>
        <taxon>Pseudomonadati</taxon>
        <taxon>Pseudomonadota</taxon>
        <taxon>Gammaproteobacteria</taxon>
        <taxon>Alteromonadales</taxon>
        <taxon>Alteromonadaceae</taxon>
        <taxon>Alteromonas/Salinimonas group</taxon>
        <taxon>Alteromonas</taxon>
    </lineage>
</organism>
<evidence type="ECO:0000256" key="1">
    <source>
        <dbReference type="ARBA" id="ARBA00001933"/>
    </source>
</evidence>
<dbReference type="PIRSF" id="PIRSF000521">
    <property type="entry name" value="Transaminase_4ab_Lys_Orn"/>
    <property type="match status" value="1"/>
</dbReference>